<comment type="subcellular location">
    <subcellularLocation>
        <location evidence="1 7">Membrane</location>
        <topology evidence="1 7">Single-pass type I membrane protein</topology>
    </subcellularLocation>
</comment>
<gene>
    <name evidence="11" type="ORF">CANCADRAFT_143377</name>
</gene>
<dbReference type="InterPro" id="IPR009038">
    <property type="entry name" value="GOLD_dom"/>
</dbReference>
<evidence type="ECO:0000256" key="1">
    <source>
        <dbReference type="ARBA" id="ARBA00004479"/>
    </source>
</evidence>
<keyword evidence="6 8" id="KW-0472">Membrane</keyword>
<evidence type="ECO:0000256" key="3">
    <source>
        <dbReference type="ARBA" id="ARBA00022692"/>
    </source>
</evidence>
<keyword evidence="12" id="KW-1185">Reference proteome</keyword>
<evidence type="ECO:0000256" key="6">
    <source>
        <dbReference type="ARBA" id="ARBA00023136"/>
    </source>
</evidence>
<dbReference type="PANTHER" id="PTHR22811">
    <property type="entry name" value="TRANSMEMBRANE EMP24 DOMAIN-CONTAINING PROTEIN"/>
    <property type="match status" value="1"/>
</dbReference>
<dbReference type="GO" id="GO:0016020">
    <property type="term" value="C:membrane"/>
    <property type="evidence" value="ECO:0007669"/>
    <property type="project" value="UniProtKB-SubCell"/>
</dbReference>
<evidence type="ECO:0000256" key="5">
    <source>
        <dbReference type="ARBA" id="ARBA00022989"/>
    </source>
</evidence>
<evidence type="ECO:0000313" key="12">
    <source>
        <dbReference type="Proteomes" id="UP000095023"/>
    </source>
</evidence>
<dbReference type="OrthoDB" id="3427at2759"/>
<keyword evidence="4 9" id="KW-0732">Signal</keyword>
<protein>
    <recommendedName>
        <fullName evidence="10">GOLD domain-containing protein</fullName>
    </recommendedName>
</protein>
<evidence type="ECO:0000256" key="8">
    <source>
        <dbReference type="SAM" id="Phobius"/>
    </source>
</evidence>
<dbReference type="SMART" id="SM01190">
    <property type="entry name" value="EMP24_GP25L"/>
    <property type="match status" value="1"/>
</dbReference>
<accession>A0A1E4TDH2</accession>
<comment type="similarity">
    <text evidence="2 7">Belongs to the EMP24/GP25L family.</text>
</comment>
<sequence>MLLKLVLLVLLPLASALHFYMDAGEEKCFYEDLAKDTFVVGHYATSQIDKETGSPLDSSHLKIEIMVFETFDNDHRVVNQKAANQGKFTFTTAETGEHRICFRPLVPTGWFNKARIRMSLDIAAGDTSEIDTQRDDQTASLAQRVRQLTRKVQDVIREQAFQRTREAQFRDASEKINAGVLRWSIMQVIALMAVGVWQTYTLRTFFVKQKLV</sequence>
<dbReference type="Pfam" id="PF01105">
    <property type="entry name" value="EMP24_GP25L"/>
    <property type="match status" value="1"/>
</dbReference>
<evidence type="ECO:0000256" key="7">
    <source>
        <dbReference type="RuleBase" id="RU003827"/>
    </source>
</evidence>
<dbReference type="EMBL" id="KV453843">
    <property type="protein sequence ID" value="ODV89789.1"/>
    <property type="molecule type" value="Genomic_DNA"/>
</dbReference>
<dbReference type="InterPro" id="IPR015720">
    <property type="entry name" value="Emp24-like"/>
</dbReference>
<dbReference type="PROSITE" id="PS50866">
    <property type="entry name" value="GOLD"/>
    <property type="match status" value="1"/>
</dbReference>
<feature type="transmembrane region" description="Helical" evidence="8">
    <location>
        <begin position="180"/>
        <end position="200"/>
    </location>
</feature>
<evidence type="ECO:0000256" key="4">
    <source>
        <dbReference type="ARBA" id="ARBA00022729"/>
    </source>
</evidence>
<proteinExistence type="inferred from homology"/>
<evidence type="ECO:0000313" key="11">
    <source>
        <dbReference type="EMBL" id="ODV89789.1"/>
    </source>
</evidence>
<keyword evidence="3 7" id="KW-0812">Transmembrane</keyword>
<evidence type="ECO:0000256" key="2">
    <source>
        <dbReference type="ARBA" id="ARBA00007104"/>
    </source>
</evidence>
<feature type="domain" description="GOLD" evidence="10">
    <location>
        <begin position="26"/>
        <end position="154"/>
    </location>
</feature>
<keyword evidence="5 8" id="KW-1133">Transmembrane helix</keyword>
<name>A0A1E4TDH2_9ASCO</name>
<reference evidence="12" key="1">
    <citation type="submission" date="2016-02" db="EMBL/GenBank/DDBJ databases">
        <title>Comparative genomics of biotechnologically important yeasts.</title>
        <authorList>
            <consortium name="DOE Joint Genome Institute"/>
            <person name="Riley R."/>
            <person name="Haridas S."/>
            <person name="Wolfe K.H."/>
            <person name="Lopes M.R."/>
            <person name="Hittinger C.T."/>
            <person name="Goker M."/>
            <person name="Salamov A."/>
            <person name="Wisecaver J."/>
            <person name="Long T.M."/>
            <person name="Aerts A.L."/>
            <person name="Barry K."/>
            <person name="Choi C."/>
            <person name="Clum A."/>
            <person name="Coughlan A.Y."/>
            <person name="Deshpande S."/>
            <person name="Douglass A.P."/>
            <person name="Hanson S.J."/>
            <person name="Klenk H.-P."/>
            <person name="Labutti K."/>
            <person name="Lapidus A."/>
            <person name="Lindquist E."/>
            <person name="Lipzen A."/>
            <person name="Meier-Kolthoff J.P."/>
            <person name="Ohm R.A."/>
            <person name="Otillar R.P."/>
            <person name="Pangilinan J."/>
            <person name="Peng Y."/>
            <person name="Rokas A."/>
            <person name="Rosa C.A."/>
            <person name="Scheuner C."/>
            <person name="Sibirny A.A."/>
            <person name="Slot J.C."/>
            <person name="Stielow J.B."/>
            <person name="Sun H."/>
            <person name="Kurtzman C.P."/>
            <person name="Blackwell M."/>
            <person name="Jeffries T.W."/>
            <person name="Grigoriev I.V."/>
        </authorList>
    </citation>
    <scope>NUCLEOTIDE SEQUENCE [LARGE SCALE GENOMIC DNA]</scope>
    <source>
        <strain evidence="12">NRRL Y-17796</strain>
    </source>
</reference>
<dbReference type="Proteomes" id="UP000095023">
    <property type="component" value="Unassembled WGS sequence"/>
</dbReference>
<organism evidence="11 12">
    <name type="scientific">Tortispora caseinolytica NRRL Y-17796</name>
    <dbReference type="NCBI Taxonomy" id="767744"/>
    <lineage>
        <taxon>Eukaryota</taxon>
        <taxon>Fungi</taxon>
        <taxon>Dikarya</taxon>
        <taxon>Ascomycota</taxon>
        <taxon>Saccharomycotina</taxon>
        <taxon>Trigonopsidomycetes</taxon>
        <taxon>Trigonopsidales</taxon>
        <taxon>Trigonopsidaceae</taxon>
        <taxon>Tortispora</taxon>
    </lineage>
</organism>
<evidence type="ECO:0000256" key="9">
    <source>
        <dbReference type="SAM" id="SignalP"/>
    </source>
</evidence>
<dbReference type="AlphaFoldDB" id="A0A1E4TDH2"/>
<evidence type="ECO:0000259" key="10">
    <source>
        <dbReference type="PROSITE" id="PS50866"/>
    </source>
</evidence>
<feature type="chain" id="PRO_5009163150" description="GOLD domain-containing protein" evidence="9">
    <location>
        <begin position="17"/>
        <end position="212"/>
    </location>
</feature>
<feature type="signal peptide" evidence="9">
    <location>
        <begin position="1"/>
        <end position="16"/>
    </location>
</feature>